<dbReference type="STRING" id="337451.A0A443NJ19"/>
<name>A0A443NJ19_9MAGN</name>
<accession>A0A443NJ19</accession>
<keyword evidence="1" id="KW-0175">Coiled coil</keyword>
<proteinExistence type="predicted"/>
<gene>
    <name evidence="3" type="ORF">CKAN_00704400</name>
</gene>
<dbReference type="SUPFAM" id="SSF56112">
    <property type="entry name" value="Protein kinase-like (PK-like)"/>
    <property type="match status" value="1"/>
</dbReference>
<dbReference type="OrthoDB" id="4062651at2759"/>
<dbReference type="PROSITE" id="PS50011">
    <property type="entry name" value="PROTEIN_KINASE_DOM"/>
    <property type="match status" value="1"/>
</dbReference>
<dbReference type="PANTHER" id="PTHR45621">
    <property type="entry name" value="OS01G0588500 PROTEIN-RELATED"/>
    <property type="match status" value="1"/>
</dbReference>
<evidence type="ECO:0000313" key="3">
    <source>
        <dbReference type="EMBL" id="RWR78507.1"/>
    </source>
</evidence>
<keyword evidence="3" id="KW-0808">Transferase</keyword>
<dbReference type="Proteomes" id="UP000283530">
    <property type="component" value="Unassembled WGS sequence"/>
</dbReference>
<dbReference type="InterPro" id="IPR050823">
    <property type="entry name" value="Plant_Ser_Thr_Prot_Kinase"/>
</dbReference>
<dbReference type="AlphaFoldDB" id="A0A443NJ19"/>
<keyword evidence="3" id="KW-0418">Kinase</keyword>
<dbReference type="GO" id="GO:0004672">
    <property type="term" value="F:protein kinase activity"/>
    <property type="evidence" value="ECO:0007669"/>
    <property type="project" value="InterPro"/>
</dbReference>
<keyword evidence="4" id="KW-1185">Reference proteome</keyword>
<dbReference type="InterPro" id="IPR011009">
    <property type="entry name" value="Kinase-like_dom_sf"/>
</dbReference>
<protein>
    <submittedName>
        <fullName evidence="3">Protein kinase domain-containing protein</fullName>
    </submittedName>
</protein>
<evidence type="ECO:0000256" key="1">
    <source>
        <dbReference type="SAM" id="Coils"/>
    </source>
</evidence>
<feature type="coiled-coil region" evidence="1">
    <location>
        <begin position="12"/>
        <end position="95"/>
    </location>
</feature>
<sequence>MIKYGNKIAIKFKAAQEENSTVKIELQQALKQVYLLESQKNCMPKSLTTEAQKFEKVEQEVVNLKQEIVIVKAENKDLQERLKITLSELEVKQSDVYSFGVVFLEMLSGMGAFDPQRPSGQENLVEWAKPYLSNWSEVLSRVMDWRLEGHYPSKGAVRAARLILRCLRPVPRNRPSMKEVVEALEQIQAIKHDP</sequence>
<organism evidence="3 4">
    <name type="scientific">Cinnamomum micranthum f. kanehirae</name>
    <dbReference type="NCBI Taxonomy" id="337451"/>
    <lineage>
        <taxon>Eukaryota</taxon>
        <taxon>Viridiplantae</taxon>
        <taxon>Streptophyta</taxon>
        <taxon>Embryophyta</taxon>
        <taxon>Tracheophyta</taxon>
        <taxon>Spermatophyta</taxon>
        <taxon>Magnoliopsida</taxon>
        <taxon>Magnoliidae</taxon>
        <taxon>Laurales</taxon>
        <taxon>Lauraceae</taxon>
        <taxon>Cinnamomum</taxon>
    </lineage>
</organism>
<dbReference type="GO" id="GO:0005524">
    <property type="term" value="F:ATP binding"/>
    <property type="evidence" value="ECO:0007669"/>
    <property type="project" value="InterPro"/>
</dbReference>
<feature type="domain" description="Protein kinase" evidence="2">
    <location>
        <begin position="1"/>
        <end position="194"/>
    </location>
</feature>
<dbReference type="Gene3D" id="1.10.510.10">
    <property type="entry name" value="Transferase(Phosphotransferase) domain 1"/>
    <property type="match status" value="1"/>
</dbReference>
<reference evidence="3 4" key="1">
    <citation type="journal article" date="2019" name="Nat. Plants">
        <title>Stout camphor tree genome fills gaps in understanding of flowering plant genome evolution.</title>
        <authorList>
            <person name="Chaw S.M."/>
            <person name="Liu Y.C."/>
            <person name="Wu Y.W."/>
            <person name="Wang H.Y."/>
            <person name="Lin C.I."/>
            <person name="Wu C.S."/>
            <person name="Ke H.M."/>
            <person name="Chang L.Y."/>
            <person name="Hsu C.Y."/>
            <person name="Yang H.T."/>
            <person name="Sudianto E."/>
            <person name="Hsu M.H."/>
            <person name="Wu K.P."/>
            <person name="Wang L.N."/>
            <person name="Leebens-Mack J.H."/>
            <person name="Tsai I.J."/>
        </authorList>
    </citation>
    <scope>NUCLEOTIDE SEQUENCE [LARGE SCALE GENOMIC DNA]</scope>
    <source>
        <strain evidence="4">cv. Chaw 1501</strain>
        <tissue evidence="3">Young leaves</tissue>
    </source>
</reference>
<dbReference type="InterPro" id="IPR000719">
    <property type="entry name" value="Prot_kinase_dom"/>
</dbReference>
<evidence type="ECO:0000259" key="2">
    <source>
        <dbReference type="PROSITE" id="PS50011"/>
    </source>
</evidence>
<dbReference type="EMBL" id="QPKB01000003">
    <property type="protein sequence ID" value="RWR78507.1"/>
    <property type="molecule type" value="Genomic_DNA"/>
</dbReference>
<comment type="caution">
    <text evidence="3">The sequence shown here is derived from an EMBL/GenBank/DDBJ whole genome shotgun (WGS) entry which is preliminary data.</text>
</comment>
<evidence type="ECO:0000313" key="4">
    <source>
        <dbReference type="Proteomes" id="UP000283530"/>
    </source>
</evidence>